<protein>
    <recommendedName>
        <fullName evidence="3">DUF2612 domain-containing protein</fullName>
    </recommendedName>
</protein>
<evidence type="ECO:0000313" key="1">
    <source>
        <dbReference type="EMBL" id="KUR71503.1"/>
    </source>
</evidence>
<sequence>MRDTVLSQYANSPILLAILDTMGTAIDRQAQLSGFRDWVWNVDTAQGFGLDLLGRIVGVARSLYISTADYLGFSDQPSAVPFGEGVFYSAQRLTPNYSVSDDAYRQMILAKAALNITNCSIPSVNAILRALFPSYGNVYVRDNADMTMTYVFSAAPSKVDYAIVTQSGALPKPAGVAVTVETP</sequence>
<dbReference type="OrthoDB" id="8158189at2"/>
<evidence type="ECO:0008006" key="3">
    <source>
        <dbReference type="Google" id="ProtNLM"/>
    </source>
</evidence>
<name>A0A117UVA7_9SPHN</name>
<organism evidence="1 2">
    <name type="scientific">Novosphingobium fuchskuhlense</name>
    <dbReference type="NCBI Taxonomy" id="1117702"/>
    <lineage>
        <taxon>Bacteria</taxon>
        <taxon>Pseudomonadati</taxon>
        <taxon>Pseudomonadota</taxon>
        <taxon>Alphaproteobacteria</taxon>
        <taxon>Sphingomonadales</taxon>
        <taxon>Sphingomonadaceae</taxon>
        <taxon>Novosphingobium</taxon>
    </lineage>
</organism>
<dbReference type="InterPro" id="IPR021283">
    <property type="entry name" value="Phage_Wedge1"/>
</dbReference>
<dbReference type="Proteomes" id="UP000058012">
    <property type="component" value="Unassembled WGS sequence"/>
</dbReference>
<keyword evidence="2" id="KW-1185">Reference proteome</keyword>
<accession>A0A117UVA7</accession>
<evidence type="ECO:0000313" key="2">
    <source>
        <dbReference type="Proteomes" id="UP000058012"/>
    </source>
</evidence>
<dbReference type="STRING" id="1117702.AQZ52_10880"/>
<dbReference type="AlphaFoldDB" id="A0A117UVA7"/>
<reference evidence="1 2" key="1">
    <citation type="submission" date="2015-10" db="EMBL/GenBank/DDBJ databases">
        <title>Draft genome sequence of Novosphingobium fuchskuhlense DSM 25065 isolated from a surface water sample of the southwest basin of Lake Grosse Fuchskuhle.</title>
        <authorList>
            <person name="Ruckert C."/>
            <person name="Winkler A."/>
            <person name="Glaeser J."/>
            <person name="Grossart H.-P."/>
            <person name="Kalinowski J."/>
            <person name="Glaeser S."/>
        </authorList>
    </citation>
    <scope>NUCLEOTIDE SEQUENCE [LARGE SCALE GENOMIC DNA]</scope>
    <source>
        <strain evidence="1 2">FNE08-7</strain>
    </source>
</reference>
<dbReference type="Pfam" id="PF11041">
    <property type="entry name" value="Phage_Wedge1"/>
    <property type="match status" value="1"/>
</dbReference>
<proteinExistence type="predicted"/>
<comment type="caution">
    <text evidence="1">The sequence shown here is derived from an EMBL/GenBank/DDBJ whole genome shotgun (WGS) entry which is preliminary data.</text>
</comment>
<dbReference type="EMBL" id="LLZS01000007">
    <property type="protein sequence ID" value="KUR71503.1"/>
    <property type="molecule type" value="Genomic_DNA"/>
</dbReference>
<gene>
    <name evidence="1" type="ORF">AQZ52_10880</name>
</gene>